<dbReference type="EMBL" id="ATMH01000008">
    <property type="protein sequence ID" value="EPY37289.1"/>
    <property type="molecule type" value="Genomic_DNA"/>
</dbReference>
<dbReference type="OrthoDB" id="333024at2759"/>
<dbReference type="GO" id="GO:0005829">
    <property type="term" value="C:cytosol"/>
    <property type="evidence" value="ECO:0007669"/>
    <property type="project" value="TreeGrafter"/>
</dbReference>
<feature type="region of interest" description="Disordered" evidence="4">
    <location>
        <begin position="1"/>
        <end position="29"/>
    </location>
</feature>
<accession>S9V8A3</accession>
<comment type="caution">
    <text evidence="5">The sequence shown here is derived from an EMBL/GenBank/DDBJ whole genome shotgun (WGS) entry which is preliminary data.</text>
</comment>
<keyword evidence="2" id="KW-0433">Leucine-rich repeat</keyword>
<evidence type="ECO:0000313" key="5">
    <source>
        <dbReference type="EMBL" id="EPY37289.1"/>
    </source>
</evidence>
<evidence type="ECO:0000256" key="3">
    <source>
        <dbReference type="ARBA" id="ARBA00022737"/>
    </source>
</evidence>
<feature type="compositionally biased region" description="Low complexity" evidence="4">
    <location>
        <begin position="1"/>
        <end position="10"/>
    </location>
</feature>
<dbReference type="GO" id="GO:0005096">
    <property type="term" value="F:GTPase activator activity"/>
    <property type="evidence" value="ECO:0007669"/>
    <property type="project" value="UniProtKB-KW"/>
</dbReference>
<dbReference type="InterPro" id="IPR001611">
    <property type="entry name" value="Leu-rich_rpt"/>
</dbReference>
<feature type="compositionally biased region" description="Basic and acidic residues" evidence="4">
    <location>
        <begin position="426"/>
        <end position="436"/>
    </location>
</feature>
<evidence type="ECO:0008006" key="7">
    <source>
        <dbReference type="Google" id="ProtNLM"/>
    </source>
</evidence>
<evidence type="ECO:0000313" key="6">
    <source>
        <dbReference type="Proteomes" id="UP000015354"/>
    </source>
</evidence>
<dbReference type="Gene3D" id="3.80.10.10">
    <property type="entry name" value="Ribonuclease Inhibitor"/>
    <property type="match status" value="3"/>
</dbReference>
<dbReference type="PANTHER" id="PTHR24113:SF12">
    <property type="entry name" value="RAN GTPASE-ACTIVATING PROTEIN 1"/>
    <property type="match status" value="1"/>
</dbReference>
<dbReference type="InterPro" id="IPR027038">
    <property type="entry name" value="RanGap"/>
</dbReference>
<dbReference type="PROSITE" id="PS51450">
    <property type="entry name" value="LRR"/>
    <property type="match status" value="1"/>
</dbReference>
<feature type="region of interest" description="Disordered" evidence="4">
    <location>
        <begin position="425"/>
        <end position="449"/>
    </location>
</feature>
<keyword evidence="6" id="KW-1185">Reference proteome</keyword>
<organism evidence="5 6">
    <name type="scientific">Strigomonas culicis</name>
    <dbReference type="NCBI Taxonomy" id="28005"/>
    <lineage>
        <taxon>Eukaryota</taxon>
        <taxon>Discoba</taxon>
        <taxon>Euglenozoa</taxon>
        <taxon>Kinetoplastea</taxon>
        <taxon>Metakinetoplastina</taxon>
        <taxon>Trypanosomatida</taxon>
        <taxon>Trypanosomatidae</taxon>
        <taxon>Strigomonadinae</taxon>
        <taxon>Strigomonas</taxon>
    </lineage>
</organism>
<protein>
    <recommendedName>
        <fullName evidence="7">Leucine-rich repeat protein</fullName>
    </recommendedName>
</protein>
<dbReference type="GO" id="GO:0006913">
    <property type="term" value="P:nucleocytoplasmic transport"/>
    <property type="evidence" value="ECO:0007669"/>
    <property type="project" value="TreeGrafter"/>
</dbReference>
<dbReference type="Pfam" id="PF13516">
    <property type="entry name" value="LRR_6"/>
    <property type="match status" value="6"/>
</dbReference>
<dbReference type="GO" id="GO:0031267">
    <property type="term" value="F:small GTPase binding"/>
    <property type="evidence" value="ECO:0007669"/>
    <property type="project" value="TreeGrafter"/>
</dbReference>
<dbReference type="PANTHER" id="PTHR24113">
    <property type="entry name" value="RAN GTPASE-ACTIVATING PROTEIN 1"/>
    <property type="match status" value="1"/>
</dbReference>
<evidence type="ECO:0000256" key="1">
    <source>
        <dbReference type="ARBA" id="ARBA00022468"/>
    </source>
</evidence>
<dbReference type="GO" id="GO:0005634">
    <property type="term" value="C:nucleus"/>
    <property type="evidence" value="ECO:0007669"/>
    <property type="project" value="TreeGrafter"/>
</dbReference>
<proteinExistence type="predicted"/>
<sequence length="449" mass="48352">MSSAAAAAAPAKKKRDKVPAPGTKGETSTAFYTKKKWREVMQMSKLELQGRLLGPKGALVVGTALMKNRYVTVLDLSHNNISDDGALSLAEMLKVNTLIQTLNLSQNNISDVGGIALASAFVPNVTPTGQPGQWNRTLFSIILTGNNLGDDSLLAFSNAAACHRDLTLVDLSWNHIGPLGTRCLMRCYQKNPLCNFVLAANAIGDEGVEYLCAALKQHGGKNQTTLNLYRNDISHRGAAAIGQLLADDDRVLEVNLAGNTLGLRGIRELKNAMTSAPNVVRSLLLNDNMIGDEGAKELVPLITADLPMLERLDLADNKITDVGACSIVQALMANTKIQLVNLQFNSLGSKAVAVLVDLVRQTKTIKSINVYGCVTAADLRRAITQVVGEADGVHVEVGADPDQGDEGNPLLMKLEEHLQMIADEEAQQRAKEEELKAKKKKKKKDSKTD</sequence>
<evidence type="ECO:0000256" key="4">
    <source>
        <dbReference type="SAM" id="MobiDB-lite"/>
    </source>
</evidence>
<reference evidence="5 6" key="1">
    <citation type="journal article" date="2013" name="PLoS ONE">
        <title>Predicting the Proteins of Angomonas deanei, Strigomonas culicis and Their Respective Endosymbionts Reveals New Aspects of the Trypanosomatidae Family.</title>
        <authorList>
            <person name="Motta M.C."/>
            <person name="Martins A.C."/>
            <person name="de Souza S.S."/>
            <person name="Catta-Preta C.M."/>
            <person name="Silva R."/>
            <person name="Klein C.C."/>
            <person name="de Almeida L.G."/>
            <person name="de Lima Cunha O."/>
            <person name="Ciapina L.P."/>
            <person name="Brocchi M."/>
            <person name="Colabardini A.C."/>
            <person name="de Araujo Lima B."/>
            <person name="Machado C.R."/>
            <person name="de Almeida Soares C.M."/>
            <person name="Probst C.M."/>
            <person name="de Menezes C.B."/>
            <person name="Thompson C.E."/>
            <person name="Bartholomeu D.C."/>
            <person name="Gradia D.F."/>
            <person name="Pavoni D.P."/>
            <person name="Grisard E.C."/>
            <person name="Fantinatti-Garboggini F."/>
            <person name="Marchini F.K."/>
            <person name="Rodrigues-Luiz G.F."/>
            <person name="Wagner G."/>
            <person name="Goldman G.H."/>
            <person name="Fietto J.L."/>
            <person name="Elias M.C."/>
            <person name="Goldman M.H."/>
            <person name="Sagot M.F."/>
            <person name="Pereira M."/>
            <person name="Stoco P.H."/>
            <person name="de Mendonca-Neto R.P."/>
            <person name="Teixeira S.M."/>
            <person name="Maciel T.E."/>
            <person name="de Oliveira Mendes T.A."/>
            <person name="Urmenyi T.P."/>
            <person name="de Souza W."/>
            <person name="Schenkman S."/>
            <person name="de Vasconcelos A.T."/>
        </authorList>
    </citation>
    <scope>NUCLEOTIDE SEQUENCE [LARGE SCALE GENOMIC DNA]</scope>
</reference>
<gene>
    <name evidence="5" type="ORF">STCU_00008</name>
</gene>
<dbReference type="AlphaFoldDB" id="S9V8A3"/>
<dbReference type="SMART" id="SM00368">
    <property type="entry name" value="LRR_RI"/>
    <property type="match status" value="8"/>
</dbReference>
<evidence type="ECO:0000256" key="2">
    <source>
        <dbReference type="ARBA" id="ARBA00022614"/>
    </source>
</evidence>
<dbReference type="GO" id="GO:0048471">
    <property type="term" value="C:perinuclear region of cytoplasm"/>
    <property type="evidence" value="ECO:0007669"/>
    <property type="project" value="TreeGrafter"/>
</dbReference>
<dbReference type="Proteomes" id="UP000015354">
    <property type="component" value="Unassembled WGS sequence"/>
</dbReference>
<name>S9V8A3_9TRYP</name>
<dbReference type="SUPFAM" id="SSF52047">
    <property type="entry name" value="RNI-like"/>
    <property type="match status" value="2"/>
</dbReference>
<dbReference type="InterPro" id="IPR032675">
    <property type="entry name" value="LRR_dom_sf"/>
</dbReference>
<keyword evidence="1" id="KW-0343">GTPase activation</keyword>
<keyword evidence="3" id="KW-0677">Repeat</keyword>
<feature type="compositionally biased region" description="Basic residues" evidence="4">
    <location>
        <begin position="437"/>
        <end position="449"/>
    </location>
</feature>